<keyword evidence="4 7" id="KW-0812">Transmembrane</keyword>
<accession>A0ABW2U4M7</accession>
<feature type="transmembrane region" description="Helical" evidence="7">
    <location>
        <begin position="116"/>
        <end position="136"/>
    </location>
</feature>
<evidence type="ECO:0000256" key="6">
    <source>
        <dbReference type="ARBA" id="ARBA00023136"/>
    </source>
</evidence>
<keyword evidence="5 7" id="KW-1133">Transmembrane helix</keyword>
<comment type="subcellular location">
    <subcellularLocation>
        <location evidence="1 7">Cell membrane</location>
        <topology evidence="1 7">Multi-pass membrane protein</topology>
    </subcellularLocation>
</comment>
<reference evidence="10" key="1">
    <citation type="journal article" date="2019" name="Int. J. Syst. Evol. Microbiol.">
        <title>The Global Catalogue of Microorganisms (GCM) 10K type strain sequencing project: providing services to taxonomists for standard genome sequencing and annotation.</title>
        <authorList>
            <consortium name="The Broad Institute Genomics Platform"/>
            <consortium name="The Broad Institute Genome Sequencing Center for Infectious Disease"/>
            <person name="Wu L."/>
            <person name="Ma J."/>
        </authorList>
    </citation>
    <scope>NUCLEOTIDE SEQUENCE [LARGE SCALE GENOMIC DNA]</scope>
    <source>
        <strain evidence="10">JCM 19635</strain>
    </source>
</reference>
<evidence type="ECO:0000256" key="2">
    <source>
        <dbReference type="ARBA" id="ARBA00010792"/>
    </source>
</evidence>
<comment type="caution">
    <text evidence="9">The sequence shown here is derived from an EMBL/GenBank/DDBJ whole genome shotgun (WGS) entry which is preliminary data.</text>
</comment>
<evidence type="ECO:0000313" key="9">
    <source>
        <dbReference type="EMBL" id="MFC7666986.1"/>
    </source>
</evidence>
<gene>
    <name evidence="9" type="ORF">ACFQT0_05805</name>
</gene>
<organism evidence="9 10">
    <name type="scientific">Hymenobacter humi</name>
    <dbReference type="NCBI Taxonomy" id="1411620"/>
    <lineage>
        <taxon>Bacteria</taxon>
        <taxon>Pseudomonadati</taxon>
        <taxon>Bacteroidota</taxon>
        <taxon>Cytophagia</taxon>
        <taxon>Cytophagales</taxon>
        <taxon>Hymenobacteraceae</taxon>
        <taxon>Hymenobacter</taxon>
    </lineage>
</organism>
<feature type="transmembrane region" description="Helical" evidence="7">
    <location>
        <begin position="181"/>
        <end position="201"/>
    </location>
</feature>
<dbReference type="InterPro" id="IPR032816">
    <property type="entry name" value="VTT_dom"/>
</dbReference>
<dbReference type="InterPro" id="IPR032818">
    <property type="entry name" value="DedA-like"/>
</dbReference>
<evidence type="ECO:0000256" key="7">
    <source>
        <dbReference type="RuleBase" id="RU367016"/>
    </source>
</evidence>
<keyword evidence="6 7" id="KW-0472">Membrane</keyword>
<evidence type="ECO:0000259" key="8">
    <source>
        <dbReference type="Pfam" id="PF09335"/>
    </source>
</evidence>
<comment type="similarity">
    <text evidence="2 7">Belongs to the DedA family.</text>
</comment>
<dbReference type="Pfam" id="PF09335">
    <property type="entry name" value="VTT_dom"/>
    <property type="match status" value="1"/>
</dbReference>
<evidence type="ECO:0000256" key="3">
    <source>
        <dbReference type="ARBA" id="ARBA00022475"/>
    </source>
</evidence>
<feature type="domain" description="VTT" evidence="8">
    <location>
        <begin position="96"/>
        <end position="227"/>
    </location>
</feature>
<proteinExistence type="inferred from homology"/>
<feature type="transmembrane region" description="Helical" evidence="7">
    <location>
        <begin position="75"/>
        <end position="96"/>
    </location>
</feature>
<protein>
    <submittedName>
        <fullName evidence="9">VTT domain-containing protein</fullName>
    </submittedName>
</protein>
<sequence length="241" mass="26723">MTNNDISIGRTTTSIKAVLGKLPHLGMGCRGGYFSFGRFLCGSTTPGMELIKHFFDIILHLDVHLKLLVHDYGNLIYLILFLIIFTETGVIVFPFLPGDSLLFVAGTLAAQPNPETGAPLLNVLILIPLLIAAAFIGDNLNYFVGDYLGPRVFRENYKFLNRKYLDQTQEFYAKHGGKTIIMARFVPIVRTFAPFVAGVGTMTYRYFASYSIAGAAFWVISLTLAGYFLETSPGSRKTSPW</sequence>
<dbReference type="PANTHER" id="PTHR30353">
    <property type="entry name" value="INNER MEMBRANE PROTEIN DEDA-RELATED"/>
    <property type="match status" value="1"/>
</dbReference>
<evidence type="ECO:0000256" key="4">
    <source>
        <dbReference type="ARBA" id="ARBA00022692"/>
    </source>
</evidence>
<feature type="transmembrane region" description="Helical" evidence="7">
    <location>
        <begin position="207"/>
        <end position="229"/>
    </location>
</feature>
<keyword evidence="10" id="KW-1185">Reference proteome</keyword>
<evidence type="ECO:0000313" key="10">
    <source>
        <dbReference type="Proteomes" id="UP001596513"/>
    </source>
</evidence>
<name>A0ABW2U4M7_9BACT</name>
<dbReference type="PANTHER" id="PTHR30353:SF0">
    <property type="entry name" value="TRANSMEMBRANE PROTEIN"/>
    <property type="match status" value="1"/>
</dbReference>
<keyword evidence="3 7" id="KW-1003">Cell membrane</keyword>
<evidence type="ECO:0000256" key="1">
    <source>
        <dbReference type="ARBA" id="ARBA00004651"/>
    </source>
</evidence>
<dbReference type="RefSeq" id="WP_380201152.1">
    <property type="nucleotide sequence ID" value="NZ_JBHTEK010000001.1"/>
</dbReference>
<dbReference type="Proteomes" id="UP001596513">
    <property type="component" value="Unassembled WGS sequence"/>
</dbReference>
<evidence type="ECO:0000256" key="5">
    <source>
        <dbReference type="ARBA" id="ARBA00022989"/>
    </source>
</evidence>
<dbReference type="EMBL" id="JBHTEK010000001">
    <property type="protein sequence ID" value="MFC7666986.1"/>
    <property type="molecule type" value="Genomic_DNA"/>
</dbReference>